<dbReference type="InterPro" id="IPR025392">
    <property type="entry name" value="DUF4124"/>
</dbReference>
<evidence type="ECO:0000313" key="2">
    <source>
        <dbReference type="EMBL" id="KTD09492.1"/>
    </source>
</evidence>
<dbReference type="Proteomes" id="UP000054715">
    <property type="component" value="Unassembled WGS sequence"/>
</dbReference>
<dbReference type="EMBL" id="LNYG01000012">
    <property type="protein sequence ID" value="KTD09492.1"/>
    <property type="molecule type" value="Genomic_DNA"/>
</dbReference>
<name>A0A0W0UNM8_9GAMM</name>
<dbReference type="OrthoDB" id="7062774at2"/>
<keyword evidence="5" id="KW-1185">Reference proteome</keyword>
<dbReference type="STRING" id="455.Ljam_0842"/>
<comment type="caution">
    <text evidence="2">The sequence shown here is derived from an EMBL/GenBank/DDBJ whole genome shotgun (WGS) entry which is preliminary data.</text>
</comment>
<dbReference type="RefSeq" id="WP_058448878.1">
    <property type="nucleotide sequence ID" value="NZ_CAAAJF010000006.1"/>
</dbReference>
<organism evidence="2 4">
    <name type="scientific">Legionella jamestowniensis</name>
    <dbReference type="NCBI Taxonomy" id="455"/>
    <lineage>
        <taxon>Bacteria</taxon>
        <taxon>Pseudomonadati</taxon>
        <taxon>Pseudomonadota</taxon>
        <taxon>Gammaproteobacteria</taxon>
        <taxon>Legionellales</taxon>
        <taxon>Legionellaceae</taxon>
        <taxon>Legionella</taxon>
    </lineage>
</organism>
<evidence type="ECO:0000259" key="1">
    <source>
        <dbReference type="Pfam" id="PF13511"/>
    </source>
</evidence>
<dbReference type="Pfam" id="PF13511">
    <property type="entry name" value="DUF4124"/>
    <property type="match status" value="1"/>
</dbReference>
<reference evidence="3 5" key="2">
    <citation type="submission" date="2016-05" db="EMBL/GenBank/DDBJ databases">
        <authorList>
            <person name="Prochazka B."/>
            <person name="Indra A."/>
            <person name="Hasenberger P."/>
            <person name="Blaschitz M."/>
            <person name="Wagner L."/>
            <person name="Wewalka G."/>
            <person name="Sorschag S."/>
            <person name="Schmid D."/>
            <person name="Ruppitsch W."/>
        </authorList>
    </citation>
    <scope>NUCLEOTIDE SEQUENCE [LARGE SCALE GENOMIC DNA]</scope>
    <source>
        <strain evidence="3 5">974010_12</strain>
    </source>
</reference>
<proteinExistence type="predicted"/>
<feature type="domain" description="DUF4124" evidence="1">
    <location>
        <begin position="15"/>
        <end position="61"/>
    </location>
</feature>
<accession>A0A0W0UNM8</accession>
<protein>
    <recommendedName>
        <fullName evidence="1">DUF4124 domain-containing protein</fullName>
    </recommendedName>
</protein>
<gene>
    <name evidence="3" type="ORF">A8135_10205</name>
    <name evidence="2" type="ORF">Ljam_0842</name>
</gene>
<evidence type="ECO:0000313" key="3">
    <source>
        <dbReference type="EMBL" id="OCH98669.1"/>
    </source>
</evidence>
<dbReference type="PATRIC" id="fig|455.5.peg.894"/>
<dbReference type="Proteomes" id="UP000093336">
    <property type="component" value="Unassembled WGS sequence"/>
</dbReference>
<reference evidence="2 4" key="1">
    <citation type="submission" date="2015-11" db="EMBL/GenBank/DDBJ databases">
        <title>Genomic analysis of 38 Legionella species identifies large and diverse effector repertoires.</title>
        <authorList>
            <person name="Burstein D."/>
            <person name="Amaro F."/>
            <person name="Zusman T."/>
            <person name="Lifshitz Z."/>
            <person name="Cohen O."/>
            <person name="Gilbert J.A."/>
            <person name="Pupko T."/>
            <person name="Shuman H.A."/>
            <person name="Segal G."/>
        </authorList>
    </citation>
    <scope>NUCLEOTIDE SEQUENCE [LARGE SCALE GENOMIC DNA]</scope>
    <source>
        <strain evidence="2 4">JA-26-G1-E2</strain>
    </source>
</reference>
<dbReference type="EMBL" id="LYOZ01000006">
    <property type="protein sequence ID" value="OCH98669.1"/>
    <property type="molecule type" value="Genomic_DNA"/>
</dbReference>
<evidence type="ECO:0000313" key="5">
    <source>
        <dbReference type="Proteomes" id="UP000093336"/>
    </source>
</evidence>
<evidence type="ECO:0000313" key="4">
    <source>
        <dbReference type="Proteomes" id="UP000054715"/>
    </source>
</evidence>
<dbReference type="AlphaFoldDB" id="A0A0W0UNM8"/>
<sequence>MVLQSLNSKLCIIVLLTLAVNPLFAEIYQWVDSQGVIHFSDLSHEGAIKLELSSVSYPSSSPKVEQQKELRFPPISKPTEIAIVQPEHEATIRNNLGELIVIAKINQPLQTKETLVLFCDGKIIKKTRTKSTFILKGIDRGAHELVLKILDEQGKVLSTSKAIVFFMHKAFRKKVLY</sequence>